<protein>
    <recommendedName>
        <fullName evidence="3">General secretion pathway protein N</fullName>
    </recommendedName>
</protein>
<dbReference type="RefSeq" id="WP_369456413.1">
    <property type="nucleotide sequence ID" value="NZ_JBGCUO010000003.1"/>
</dbReference>
<accession>A0ABV4AJZ9</accession>
<organism evidence="1 2">
    <name type="scientific">Isoalcanivorax beigongshangi</name>
    <dbReference type="NCBI Taxonomy" id="3238810"/>
    <lineage>
        <taxon>Bacteria</taxon>
        <taxon>Pseudomonadati</taxon>
        <taxon>Pseudomonadota</taxon>
        <taxon>Gammaproteobacteria</taxon>
        <taxon>Oceanospirillales</taxon>
        <taxon>Alcanivoracaceae</taxon>
        <taxon>Isoalcanivorax</taxon>
    </lineage>
</organism>
<evidence type="ECO:0000313" key="1">
    <source>
        <dbReference type="EMBL" id="MEY1663140.1"/>
    </source>
</evidence>
<name>A0ABV4AJZ9_9GAMM</name>
<evidence type="ECO:0008006" key="3">
    <source>
        <dbReference type="Google" id="ProtNLM"/>
    </source>
</evidence>
<proteinExistence type="predicted"/>
<keyword evidence="2" id="KW-1185">Reference proteome</keyword>
<sequence>MPRARILILVFVVSLLVFGLWRLPAAPVLAQLDGVQIDGQPLQLERVQGRIWDGKAQWAWADQQGHFGWALAWRGLRPGANLVLTSAAGSLRGWATGTPSRVTLEEVRVDVALAPLSRGLGVGQAEGEVLGLLSRVSWQRSGLLQVDGVLHYGGGSVRWQGGGAEAPPLEARLFNEGEVARMVTTAPDGATVADAQVKDGLAQVRVYRVWPRLLGVSQGGSDEDVVFEVSQPLVPSGGQS</sequence>
<comment type="caution">
    <text evidence="1">The sequence shown here is derived from an EMBL/GenBank/DDBJ whole genome shotgun (WGS) entry which is preliminary data.</text>
</comment>
<gene>
    <name evidence="1" type="ORF">AB5I84_13335</name>
</gene>
<evidence type="ECO:0000313" key="2">
    <source>
        <dbReference type="Proteomes" id="UP001562065"/>
    </source>
</evidence>
<dbReference type="EMBL" id="JBGCUO010000003">
    <property type="protein sequence ID" value="MEY1663140.1"/>
    <property type="molecule type" value="Genomic_DNA"/>
</dbReference>
<dbReference type="Proteomes" id="UP001562065">
    <property type="component" value="Unassembled WGS sequence"/>
</dbReference>
<reference evidence="1 2" key="1">
    <citation type="submission" date="2024-07" db="EMBL/GenBank/DDBJ databases">
        <authorList>
            <person name="Ren Q."/>
        </authorList>
    </citation>
    <scope>NUCLEOTIDE SEQUENCE [LARGE SCALE GENOMIC DNA]</scope>
    <source>
        <strain evidence="1 2">REN37</strain>
    </source>
</reference>